<dbReference type="KEGG" id="haa:A5892_06240"/>
<dbReference type="InterPro" id="IPR036390">
    <property type="entry name" value="WH_DNA-bd_sf"/>
</dbReference>
<dbReference type="SMART" id="SM00895">
    <property type="entry name" value="FCD"/>
    <property type="match status" value="1"/>
</dbReference>
<keyword evidence="2" id="KW-0238">DNA-binding</keyword>
<dbReference type="STRING" id="376489.A5892_06240"/>
<dbReference type="CDD" id="cd07377">
    <property type="entry name" value="WHTH_GntR"/>
    <property type="match status" value="1"/>
</dbReference>
<dbReference type="Pfam" id="PF00392">
    <property type="entry name" value="GntR"/>
    <property type="match status" value="1"/>
</dbReference>
<dbReference type="Proteomes" id="UP000077875">
    <property type="component" value="Chromosome"/>
</dbReference>
<dbReference type="SMART" id="SM00345">
    <property type="entry name" value="HTH_GNTR"/>
    <property type="match status" value="1"/>
</dbReference>
<keyword evidence="3" id="KW-0804">Transcription</keyword>
<evidence type="ECO:0000313" key="5">
    <source>
        <dbReference type="EMBL" id="ANF57113.1"/>
    </source>
</evidence>
<dbReference type="InterPro" id="IPR036388">
    <property type="entry name" value="WH-like_DNA-bd_sf"/>
</dbReference>
<evidence type="ECO:0000259" key="4">
    <source>
        <dbReference type="PROSITE" id="PS50949"/>
    </source>
</evidence>
<evidence type="ECO:0000256" key="2">
    <source>
        <dbReference type="ARBA" id="ARBA00023125"/>
    </source>
</evidence>
<dbReference type="InterPro" id="IPR011711">
    <property type="entry name" value="GntR_C"/>
</dbReference>
<dbReference type="GO" id="GO:0003700">
    <property type="term" value="F:DNA-binding transcription factor activity"/>
    <property type="evidence" value="ECO:0007669"/>
    <property type="project" value="InterPro"/>
</dbReference>
<name>A0A172YD14_9GAMM</name>
<dbReference type="PROSITE" id="PS50949">
    <property type="entry name" value="HTH_GNTR"/>
    <property type="match status" value="1"/>
</dbReference>
<dbReference type="InterPro" id="IPR008920">
    <property type="entry name" value="TF_FadR/GntR_C"/>
</dbReference>
<protein>
    <submittedName>
        <fullName evidence="5">GntR family transcriptional regulator</fullName>
    </submittedName>
</protein>
<dbReference type="EMBL" id="CP015243">
    <property type="protein sequence ID" value="ANF57113.1"/>
    <property type="molecule type" value="Genomic_DNA"/>
</dbReference>
<sequence>MSSTPPARKHRHAEIIRDLGARIVTSELAPGDRLPHESEMLATYGVSRPVLREALRVLGAKGLVHAKPKVGSVVRPRAEWHLLDPDVLGWMVGAELSTGLFEDLFAVRLIIEPAAAALAATAASGDELEAIESAFSKMSRARSRRDRLAPDLEFHVLIARATHNDLLAHLCQMLSKALGESIKVSSRRLDRDSLSLPRHRAILDALRARDPEAARVASLAQIEGARDDFLDVLGDR</sequence>
<reference evidence="5 6" key="1">
    <citation type="submission" date="2016-04" db="EMBL/GenBank/DDBJ databases">
        <title>Complete Genome Sequence of Halotalea alkalilenta IHB B 13600.</title>
        <authorList>
            <person name="Swarnkar M.K."/>
            <person name="Sharma A."/>
            <person name="Kaushal K."/>
            <person name="Soni R."/>
            <person name="Rana S."/>
            <person name="Singh A.K."/>
            <person name="Gulati A."/>
        </authorList>
    </citation>
    <scope>NUCLEOTIDE SEQUENCE [LARGE SCALE GENOMIC DNA]</scope>
    <source>
        <strain evidence="5 6">IHB B 13600</strain>
    </source>
</reference>
<evidence type="ECO:0000256" key="3">
    <source>
        <dbReference type="ARBA" id="ARBA00023163"/>
    </source>
</evidence>
<dbReference type="InterPro" id="IPR000524">
    <property type="entry name" value="Tscrpt_reg_HTH_GntR"/>
</dbReference>
<dbReference type="PANTHER" id="PTHR43537">
    <property type="entry name" value="TRANSCRIPTIONAL REGULATOR, GNTR FAMILY"/>
    <property type="match status" value="1"/>
</dbReference>
<proteinExistence type="predicted"/>
<feature type="domain" description="HTH gntR-type" evidence="4">
    <location>
        <begin position="9"/>
        <end position="77"/>
    </location>
</feature>
<organism evidence="5 6">
    <name type="scientific">Halotalea alkalilenta</name>
    <dbReference type="NCBI Taxonomy" id="376489"/>
    <lineage>
        <taxon>Bacteria</taxon>
        <taxon>Pseudomonadati</taxon>
        <taxon>Pseudomonadota</taxon>
        <taxon>Gammaproteobacteria</taxon>
        <taxon>Oceanospirillales</taxon>
        <taxon>Halomonadaceae</taxon>
        <taxon>Halotalea</taxon>
    </lineage>
</organism>
<keyword evidence="6" id="KW-1185">Reference proteome</keyword>
<dbReference type="Gene3D" id="1.10.10.10">
    <property type="entry name" value="Winged helix-like DNA-binding domain superfamily/Winged helix DNA-binding domain"/>
    <property type="match status" value="1"/>
</dbReference>
<dbReference type="AlphaFoldDB" id="A0A172YD14"/>
<evidence type="ECO:0000313" key="6">
    <source>
        <dbReference type="Proteomes" id="UP000077875"/>
    </source>
</evidence>
<dbReference type="RefSeq" id="WP_064122071.1">
    <property type="nucleotide sequence ID" value="NZ_CP015243.1"/>
</dbReference>
<dbReference type="PANTHER" id="PTHR43537:SF44">
    <property type="entry name" value="GNTR FAMILY REGULATORY PROTEIN"/>
    <property type="match status" value="1"/>
</dbReference>
<evidence type="ECO:0000256" key="1">
    <source>
        <dbReference type="ARBA" id="ARBA00023015"/>
    </source>
</evidence>
<dbReference type="PRINTS" id="PR00035">
    <property type="entry name" value="HTHGNTR"/>
</dbReference>
<accession>A0A172YD14</accession>
<dbReference type="Pfam" id="PF07729">
    <property type="entry name" value="FCD"/>
    <property type="match status" value="1"/>
</dbReference>
<keyword evidence="1" id="KW-0805">Transcription regulation</keyword>
<dbReference type="Gene3D" id="1.20.120.530">
    <property type="entry name" value="GntR ligand-binding domain-like"/>
    <property type="match status" value="1"/>
</dbReference>
<dbReference type="GO" id="GO:0003677">
    <property type="term" value="F:DNA binding"/>
    <property type="evidence" value="ECO:0007669"/>
    <property type="project" value="UniProtKB-KW"/>
</dbReference>
<dbReference type="SUPFAM" id="SSF48008">
    <property type="entry name" value="GntR ligand-binding domain-like"/>
    <property type="match status" value="1"/>
</dbReference>
<gene>
    <name evidence="5" type="ORF">A5892_06240</name>
</gene>
<dbReference type="SUPFAM" id="SSF46785">
    <property type="entry name" value="Winged helix' DNA-binding domain"/>
    <property type="match status" value="1"/>
</dbReference>